<protein>
    <submittedName>
        <fullName evidence="2">TIGR03086 family protein</fullName>
    </submittedName>
</protein>
<dbReference type="Pfam" id="PF11716">
    <property type="entry name" value="MDMPI_N"/>
    <property type="match status" value="1"/>
</dbReference>
<organism evidence="2 3">
    <name type="scientific">Streptomyces camponoticapitis</name>
    <dbReference type="NCBI Taxonomy" id="1616125"/>
    <lineage>
        <taxon>Bacteria</taxon>
        <taxon>Bacillati</taxon>
        <taxon>Actinomycetota</taxon>
        <taxon>Actinomycetes</taxon>
        <taxon>Kitasatosporales</taxon>
        <taxon>Streptomycetaceae</taxon>
        <taxon>Streptomyces</taxon>
    </lineage>
</organism>
<keyword evidence="3" id="KW-1185">Reference proteome</keyword>
<gene>
    <name evidence="2" type="ORF">GCM10011583_28380</name>
</gene>
<name>A0ABQ2E4C6_9ACTN</name>
<dbReference type="NCBIfam" id="TIGR03083">
    <property type="entry name" value="maleylpyruvate isomerase family mycothiol-dependent enzyme"/>
    <property type="match status" value="1"/>
</dbReference>
<evidence type="ECO:0000313" key="3">
    <source>
        <dbReference type="Proteomes" id="UP000660265"/>
    </source>
</evidence>
<dbReference type="SUPFAM" id="SSF109854">
    <property type="entry name" value="DinB/YfiT-like putative metalloenzymes"/>
    <property type="match status" value="1"/>
</dbReference>
<dbReference type="InterPro" id="IPR024344">
    <property type="entry name" value="MDMPI_metal-binding"/>
</dbReference>
<evidence type="ECO:0000259" key="1">
    <source>
        <dbReference type="Pfam" id="PF11716"/>
    </source>
</evidence>
<feature type="domain" description="Mycothiol-dependent maleylpyruvate isomerase metal-binding" evidence="1">
    <location>
        <begin position="11"/>
        <end position="126"/>
    </location>
</feature>
<dbReference type="Proteomes" id="UP000660265">
    <property type="component" value="Unassembled WGS sequence"/>
</dbReference>
<dbReference type="RefSeq" id="WP_189107760.1">
    <property type="nucleotide sequence ID" value="NZ_BMMV01000007.1"/>
</dbReference>
<dbReference type="InterPro" id="IPR034660">
    <property type="entry name" value="DinB/YfiT-like"/>
</dbReference>
<dbReference type="EMBL" id="BMMV01000007">
    <property type="protein sequence ID" value="GGJ95153.1"/>
    <property type="molecule type" value="Genomic_DNA"/>
</dbReference>
<evidence type="ECO:0000313" key="2">
    <source>
        <dbReference type="EMBL" id="GGJ95153.1"/>
    </source>
</evidence>
<reference evidence="3" key="1">
    <citation type="journal article" date="2019" name="Int. J. Syst. Evol. Microbiol.">
        <title>The Global Catalogue of Microorganisms (GCM) 10K type strain sequencing project: providing services to taxonomists for standard genome sequencing and annotation.</title>
        <authorList>
            <consortium name="The Broad Institute Genomics Platform"/>
            <consortium name="The Broad Institute Genome Sequencing Center for Infectious Disease"/>
            <person name="Wu L."/>
            <person name="Ma J."/>
        </authorList>
    </citation>
    <scope>NUCLEOTIDE SEQUENCE [LARGE SCALE GENOMIC DNA]</scope>
    <source>
        <strain evidence="3">CGMCC 4.7275</strain>
    </source>
</reference>
<comment type="caution">
    <text evidence="2">The sequence shown here is derived from an EMBL/GenBank/DDBJ whole genome shotgun (WGS) entry which is preliminary data.</text>
</comment>
<sequence>MDDKICTLLETAAADALPVLRGVRDDQLGEPTPCAEYDVHGLLDHLFQVIVNFQALAAKGESDFGAAPERLAEDRDDRFAAEIAGLIKAWGAPGAEEGLTGAMNMPARTVGAMALGDLTVHSWDVARATGQRYEPDAAVVRALGAGFAALAPTARAMGVFGEPVPVGEDATPFDSLLAVTGRDPRWRPAAGA</sequence>
<dbReference type="InterPro" id="IPR017520">
    <property type="entry name" value="CHP03086"/>
</dbReference>
<proteinExistence type="predicted"/>
<dbReference type="Gene3D" id="1.20.120.450">
    <property type="entry name" value="dinb family like domain"/>
    <property type="match status" value="1"/>
</dbReference>
<accession>A0ABQ2E4C6</accession>
<dbReference type="NCBIfam" id="TIGR03086">
    <property type="entry name" value="TIGR03086 family metal-binding protein"/>
    <property type="match status" value="1"/>
</dbReference>
<dbReference type="InterPro" id="IPR017517">
    <property type="entry name" value="Maleyloyr_isom"/>
</dbReference>